<gene>
    <name evidence="3" type="ORF">DF051_15455</name>
</gene>
<name>A0A3N8PV78_9BURK</name>
<accession>A0A3N8PV78</accession>
<dbReference type="Pfam" id="PF03886">
    <property type="entry name" value="ABC_trans_aux"/>
    <property type="match status" value="1"/>
</dbReference>
<organism evidence="3 4">
    <name type="scientific">Burkholderia contaminans</name>
    <dbReference type="NCBI Taxonomy" id="488447"/>
    <lineage>
        <taxon>Bacteria</taxon>
        <taxon>Pseudomonadati</taxon>
        <taxon>Pseudomonadota</taxon>
        <taxon>Betaproteobacteria</taxon>
        <taxon>Burkholderiales</taxon>
        <taxon>Burkholderiaceae</taxon>
        <taxon>Burkholderia</taxon>
        <taxon>Burkholderia cepacia complex</taxon>
    </lineage>
</organism>
<sequence length="216" mass="22620">MSLPIRARTIALGAGAVIALTACASNPVHYYTLVSPAPAATTTATSTTARAAAPLAINVLPVGIPAQLDQQQMVVRSGTGAARILDNERWVAPLGDELRAALSSALVEQLGARNVTGLPRPSNQTVVSIRTQVRRFDAWPGSMAQFEADWVVGVQQDTSGTPGTRISCSTRLNEAAPGGYADMVRVQQRMIEQFATRIAGTVRSVGNGRPACPADS</sequence>
<proteinExistence type="predicted"/>
<evidence type="ECO:0000256" key="1">
    <source>
        <dbReference type="SAM" id="SignalP"/>
    </source>
</evidence>
<dbReference type="AlphaFoldDB" id="A0A3N8PV78"/>
<protein>
    <recommendedName>
        <fullName evidence="2">ABC-type transport auxiliary lipoprotein component domain-containing protein</fullName>
    </recommendedName>
</protein>
<feature type="chain" id="PRO_5018054785" description="ABC-type transport auxiliary lipoprotein component domain-containing protein" evidence="1">
    <location>
        <begin position="25"/>
        <end position="216"/>
    </location>
</feature>
<evidence type="ECO:0000313" key="3">
    <source>
        <dbReference type="EMBL" id="RQT15512.1"/>
    </source>
</evidence>
<dbReference type="Gene3D" id="3.40.50.10610">
    <property type="entry name" value="ABC-type transport auxiliary lipoprotein component"/>
    <property type="match status" value="1"/>
</dbReference>
<dbReference type="SUPFAM" id="SSF159594">
    <property type="entry name" value="XCC0632-like"/>
    <property type="match status" value="1"/>
</dbReference>
<feature type="signal peptide" evidence="1">
    <location>
        <begin position="1"/>
        <end position="24"/>
    </location>
</feature>
<evidence type="ECO:0000259" key="2">
    <source>
        <dbReference type="Pfam" id="PF03886"/>
    </source>
</evidence>
<comment type="caution">
    <text evidence="3">The sequence shown here is derived from an EMBL/GenBank/DDBJ whole genome shotgun (WGS) entry which is preliminary data.</text>
</comment>
<dbReference type="RefSeq" id="WP_124579341.1">
    <property type="nucleotide sequence ID" value="NZ_QTQV01000008.1"/>
</dbReference>
<dbReference type="PROSITE" id="PS51257">
    <property type="entry name" value="PROKAR_LIPOPROTEIN"/>
    <property type="match status" value="1"/>
</dbReference>
<reference evidence="3 4" key="1">
    <citation type="submission" date="2018-08" db="EMBL/GenBank/DDBJ databases">
        <title>Comparative analysis of Burkholderia isolates from Puerto Rico.</title>
        <authorList>
            <person name="Hall C."/>
            <person name="Sahl J."/>
            <person name="Wagner D."/>
        </authorList>
    </citation>
    <scope>NUCLEOTIDE SEQUENCE [LARGE SCALE GENOMIC DNA]</scope>
    <source>
        <strain evidence="3 4">Bp9025</strain>
    </source>
</reference>
<dbReference type="Proteomes" id="UP000277921">
    <property type="component" value="Unassembled WGS sequence"/>
</dbReference>
<feature type="domain" description="ABC-type transport auxiliary lipoprotein component" evidence="2">
    <location>
        <begin position="31"/>
        <end position="199"/>
    </location>
</feature>
<dbReference type="EMBL" id="QTQV01000008">
    <property type="protein sequence ID" value="RQT15512.1"/>
    <property type="molecule type" value="Genomic_DNA"/>
</dbReference>
<evidence type="ECO:0000313" key="4">
    <source>
        <dbReference type="Proteomes" id="UP000277921"/>
    </source>
</evidence>
<dbReference type="InterPro" id="IPR005586">
    <property type="entry name" value="ABC_trans_aux"/>
</dbReference>
<keyword evidence="1" id="KW-0732">Signal</keyword>